<dbReference type="Proteomes" id="UP000677803">
    <property type="component" value="Unassembled WGS sequence"/>
</dbReference>
<dbReference type="SUPFAM" id="SSF56436">
    <property type="entry name" value="C-type lectin-like"/>
    <property type="match status" value="2"/>
</dbReference>
<dbReference type="InterPro" id="IPR016186">
    <property type="entry name" value="C-type_lectin-like/link_sf"/>
</dbReference>
<reference evidence="4" key="1">
    <citation type="submission" date="2021-05" db="EMBL/GenBank/DDBJ databases">
        <authorList>
            <person name="Tigano A."/>
        </authorList>
    </citation>
    <scope>NUCLEOTIDE SEQUENCE</scope>
</reference>
<keyword evidence="1" id="KW-1015">Disulfide bond</keyword>
<dbReference type="Gene3D" id="3.10.100.10">
    <property type="entry name" value="Mannose-Binding Protein A, subunit A"/>
    <property type="match status" value="2"/>
</dbReference>
<evidence type="ECO:0000313" key="4">
    <source>
        <dbReference type="EMBL" id="CAG5883490.1"/>
    </source>
</evidence>
<evidence type="ECO:0000256" key="2">
    <source>
        <dbReference type="SAM" id="MobiDB-lite"/>
    </source>
</evidence>
<sequence>MLRHVSRHPTSWQRVVGLQSLLSTTAAGRWPALSHRVQDIPHQSHTKQQLEPCQVKMRVTPLLVLTLSGMSALPADLFREYHYVDIPKTWADAQRYCRDVYVDLATVQSPAEHKRLMGIVQPSGKQAWIGLSDNLISWKWTHGNVKFNNSADYSNWKPGQPDNKDSNESCVVMQHDGLWRDENCLTDRPSVCFDGTKSKHILVDTFMTWNESKTMCRSVYTDLARVRSFDENEKIHPLLSRNAWIGLYRRKWAQWSDQTPRRFRNWDVGQPDNSGGTMRSCAAVHTSTGKWWDSACEEKLEFICQTLLPPRSRFQLRVQSEADLSQPAVQQQLLEQLRAELGARGLTDPRLRWVQTDGRTFHPETGRKAGPGN</sequence>
<dbReference type="EMBL" id="CAJRST010005557">
    <property type="protein sequence ID" value="CAG5883490.1"/>
    <property type="molecule type" value="Genomic_DNA"/>
</dbReference>
<dbReference type="PANTHER" id="PTHR45784">
    <property type="entry name" value="C-TYPE LECTIN DOMAIN FAMILY 20 MEMBER A-RELATED"/>
    <property type="match status" value="1"/>
</dbReference>
<comment type="caution">
    <text evidence="4">The sequence shown here is derived from an EMBL/GenBank/DDBJ whole genome shotgun (WGS) entry which is preliminary data.</text>
</comment>
<evidence type="ECO:0000259" key="3">
    <source>
        <dbReference type="PROSITE" id="PS50041"/>
    </source>
</evidence>
<dbReference type="OrthoDB" id="7357196at2759"/>
<dbReference type="CDD" id="cd00037">
    <property type="entry name" value="CLECT"/>
    <property type="match status" value="1"/>
</dbReference>
<dbReference type="PROSITE" id="PS00615">
    <property type="entry name" value="C_TYPE_LECTIN_1"/>
    <property type="match status" value="2"/>
</dbReference>
<dbReference type="InterPro" id="IPR001304">
    <property type="entry name" value="C-type_lectin-like"/>
</dbReference>
<dbReference type="InterPro" id="IPR016187">
    <property type="entry name" value="CTDL_fold"/>
</dbReference>
<evidence type="ECO:0000313" key="5">
    <source>
        <dbReference type="Proteomes" id="UP000677803"/>
    </source>
</evidence>
<feature type="domain" description="C-type lectin" evidence="3">
    <location>
        <begin position="81"/>
        <end position="193"/>
    </location>
</feature>
<dbReference type="Pfam" id="PF00059">
    <property type="entry name" value="Lectin_C"/>
    <property type="match status" value="2"/>
</dbReference>
<organism evidence="4 5">
    <name type="scientific">Menidia menidia</name>
    <name type="common">Atlantic silverside</name>
    <dbReference type="NCBI Taxonomy" id="238744"/>
    <lineage>
        <taxon>Eukaryota</taxon>
        <taxon>Metazoa</taxon>
        <taxon>Chordata</taxon>
        <taxon>Craniata</taxon>
        <taxon>Vertebrata</taxon>
        <taxon>Euteleostomi</taxon>
        <taxon>Actinopterygii</taxon>
        <taxon>Neopterygii</taxon>
        <taxon>Teleostei</taxon>
        <taxon>Neoteleostei</taxon>
        <taxon>Acanthomorphata</taxon>
        <taxon>Ovalentaria</taxon>
        <taxon>Atherinomorphae</taxon>
        <taxon>Atheriniformes</taxon>
        <taxon>Atherinopsidae</taxon>
        <taxon>Menidiinae</taxon>
        <taxon>Menidia</taxon>
    </lineage>
</organism>
<dbReference type="PANTHER" id="PTHR45784:SF3">
    <property type="entry name" value="C-TYPE LECTIN DOMAIN FAMILY 4 MEMBER K-LIKE-RELATED"/>
    <property type="match status" value="1"/>
</dbReference>
<gene>
    <name evidence="4" type="ORF">MMEN_LOCUS5774</name>
</gene>
<name>A0A8S4AR04_9TELE</name>
<protein>
    <submittedName>
        <fullName evidence="4">(Atlantic silverside) hypothetical protein</fullName>
    </submittedName>
</protein>
<proteinExistence type="predicted"/>
<feature type="domain" description="C-type lectin" evidence="3">
    <location>
        <begin position="207"/>
        <end position="305"/>
    </location>
</feature>
<evidence type="ECO:0000256" key="1">
    <source>
        <dbReference type="ARBA" id="ARBA00023157"/>
    </source>
</evidence>
<dbReference type="PROSITE" id="PS50041">
    <property type="entry name" value="C_TYPE_LECTIN_2"/>
    <property type="match status" value="2"/>
</dbReference>
<dbReference type="AlphaFoldDB" id="A0A8S4AR04"/>
<accession>A0A8S4AR04</accession>
<dbReference type="InterPro" id="IPR018378">
    <property type="entry name" value="C-type_lectin_CS"/>
</dbReference>
<dbReference type="SMART" id="SM00034">
    <property type="entry name" value="CLECT"/>
    <property type="match status" value="2"/>
</dbReference>
<feature type="region of interest" description="Disordered" evidence="2">
    <location>
        <begin position="352"/>
        <end position="373"/>
    </location>
</feature>
<keyword evidence="5" id="KW-1185">Reference proteome</keyword>